<evidence type="ECO:0000256" key="3">
    <source>
        <dbReference type="ARBA" id="ARBA00022519"/>
    </source>
</evidence>
<dbReference type="EMBL" id="DXFT01000115">
    <property type="protein sequence ID" value="HIX03660.1"/>
    <property type="molecule type" value="Genomic_DNA"/>
</dbReference>
<dbReference type="GO" id="GO:0005886">
    <property type="term" value="C:plasma membrane"/>
    <property type="evidence" value="ECO:0007669"/>
    <property type="project" value="UniProtKB-SubCell"/>
</dbReference>
<evidence type="ECO:0000256" key="6">
    <source>
        <dbReference type="ARBA" id="ARBA00023136"/>
    </source>
</evidence>
<dbReference type="Proteomes" id="UP000824202">
    <property type="component" value="Unassembled WGS sequence"/>
</dbReference>
<dbReference type="AlphaFoldDB" id="A0A9D1V053"/>
<keyword evidence="2" id="KW-1003">Cell membrane</keyword>
<protein>
    <recommendedName>
        <fullName evidence="9">Periplasmic chaperone PpiD</fullName>
    </recommendedName>
    <alternativeName>
        <fullName evidence="10">Periplasmic folding chaperone</fullName>
    </alternativeName>
</protein>
<evidence type="ECO:0000256" key="5">
    <source>
        <dbReference type="ARBA" id="ARBA00022989"/>
    </source>
</evidence>
<dbReference type="PROSITE" id="PS50198">
    <property type="entry name" value="PPIC_PPIASE_2"/>
    <property type="match status" value="1"/>
</dbReference>
<dbReference type="PANTHER" id="PTHR47529">
    <property type="entry name" value="PEPTIDYL-PROLYL CIS-TRANS ISOMERASE D"/>
    <property type="match status" value="1"/>
</dbReference>
<reference evidence="14" key="1">
    <citation type="journal article" date="2021" name="PeerJ">
        <title>Extensive microbial diversity within the chicken gut microbiome revealed by metagenomics and culture.</title>
        <authorList>
            <person name="Gilroy R."/>
            <person name="Ravi A."/>
            <person name="Getino M."/>
            <person name="Pursley I."/>
            <person name="Horton D.L."/>
            <person name="Alikhan N.F."/>
            <person name="Baker D."/>
            <person name="Gharbi K."/>
            <person name="Hall N."/>
            <person name="Watson M."/>
            <person name="Adriaenssens E.M."/>
            <person name="Foster-Nyarko E."/>
            <person name="Jarju S."/>
            <person name="Secka A."/>
            <person name="Antonio M."/>
            <person name="Oren A."/>
            <person name="Chaudhuri R.R."/>
            <person name="La Ragione R."/>
            <person name="Hildebrand F."/>
            <person name="Pallen M.J."/>
        </authorList>
    </citation>
    <scope>NUCLEOTIDE SEQUENCE</scope>
    <source>
        <strain evidence="14">23274</strain>
    </source>
</reference>
<keyword evidence="4 12" id="KW-0812">Transmembrane</keyword>
<keyword evidence="11" id="KW-0413">Isomerase</keyword>
<evidence type="ECO:0000256" key="9">
    <source>
        <dbReference type="ARBA" id="ARBA00040743"/>
    </source>
</evidence>
<evidence type="ECO:0000256" key="10">
    <source>
        <dbReference type="ARBA" id="ARBA00042775"/>
    </source>
</evidence>
<dbReference type="InterPro" id="IPR023058">
    <property type="entry name" value="PPIase_PpiC_CS"/>
</dbReference>
<dbReference type="InterPro" id="IPR000297">
    <property type="entry name" value="PPIase_PpiC"/>
</dbReference>
<evidence type="ECO:0000256" key="11">
    <source>
        <dbReference type="PROSITE-ProRule" id="PRU00278"/>
    </source>
</evidence>
<dbReference type="InterPro" id="IPR052029">
    <property type="entry name" value="PpiD_chaperone"/>
</dbReference>
<comment type="subcellular location">
    <subcellularLocation>
        <location evidence="1">Cell inner membrane</location>
        <topology evidence="1">Single-pass type II membrane protein</topology>
        <orientation evidence="1">Periplasmic side</orientation>
    </subcellularLocation>
</comment>
<evidence type="ECO:0000256" key="8">
    <source>
        <dbReference type="ARBA" id="ARBA00038408"/>
    </source>
</evidence>
<organism evidence="14 15">
    <name type="scientific">Candidatus Odoribacter faecigallinarum</name>
    <dbReference type="NCBI Taxonomy" id="2838706"/>
    <lineage>
        <taxon>Bacteria</taxon>
        <taxon>Pseudomonadati</taxon>
        <taxon>Bacteroidota</taxon>
        <taxon>Bacteroidia</taxon>
        <taxon>Bacteroidales</taxon>
        <taxon>Odoribacteraceae</taxon>
        <taxon>Odoribacter</taxon>
    </lineage>
</organism>
<evidence type="ECO:0000313" key="15">
    <source>
        <dbReference type="Proteomes" id="UP000824202"/>
    </source>
</evidence>
<dbReference type="Pfam" id="PF13623">
    <property type="entry name" value="SurA_N_2"/>
    <property type="match status" value="1"/>
</dbReference>
<dbReference type="InterPro" id="IPR027304">
    <property type="entry name" value="Trigger_fact/SurA_dom_sf"/>
</dbReference>
<dbReference type="PANTHER" id="PTHR47529:SF1">
    <property type="entry name" value="PERIPLASMIC CHAPERONE PPID"/>
    <property type="match status" value="1"/>
</dbReference>
<keyword evidence="5 12" id="KW-1133">Transmembrane helix</keyword>
<sequence length="705" mass="78241">MAALQTIRDRGGLLVSIVIGLALIAFIVGDALSSGPGMFGSDRNQVGEIAGEGISIMDYQNTLTQQEELIKLSNGLSSLNEEQQIMLRDNIWQQLVMEKLMGREYEELGLEVGGDELYDILLGDNMSPTIRRLFADPNTGIVDKERARQTVQQILSSPNPTDRAFWLNMERETSDSRKLSKYSSLVAKSLFVTDEEAKENAEGEVEKADISYIVKNYSSISDSSVNVSNEEIKAYYNNNPARFQQNESRRIMYVNFDIDPSGEDYSDTEKAVKDLIEEFTASEEPMEFVNLSSDIKADPTYYKKSEISNDSLADFLFSGKGGVFGPYLEDEAYKISRVGSKRMLPDSVRARHILISPQNGYEQAVAIADSLANLLKKGADFEELARANSIDQNSAVNGGDLGWFRQDMMVQPFSDSVFFAKRHDIKVVLTQFGAHVVEVTDMAKPEEKIQVATITKEVVPSNKTTNKIYNDARTFATNVNSADDFDKKVEETGLTKRIATVNKNDQTIAGMDDAREMIRQIYLQEEPGVVHTTDEAIIFTNGNKYTVAVLTQINEEGLAPINNVASTIKRILIQKKKAEILKQELSGMLGGSESLLSVAQKAGLEVKEATEISFNSFQIPGAGIEPRVIAEAALMEQGKLSAPIAGNQGVFVIMVNNRTSEEITPELLAETKTGMEQTNLYRASYQAIQAIIKNGEVKDQRYKFY</sequence>
<evidence type="ECO:0000256" key="12">
    <source>
        <dbReference type="SAM" id="Phobius"/>
    </source>
</evidence>
<dbReference type="InterPro" id="IPR046357">
    <property type="entry name" value="PPIase_dom_sf"/>
</dbReference>
<proteinExistence type="inferred from homology"/>
<keyword evidence="3" id="KW-0997">Cell inner membrane</keyword>
<evidence type="ECO:0000256" key="1">
    <source>
        <dbReference type="ARBA" id="ARBA00004382"/>
    </source>
</evidence>
<comment type="similarity">
    <text evidence="8">Belongs to the PpiD chaperone family.</text>
</comment>
<comment type="caution">
    <text evidence="14">The sequence shown here is derived from an EMBL/GenBank/DDBJ whole genome shotgun (WGS) entry which is preliminary data.</text>
</comment>
<evidence type="ECO:0000259" key="13">
    <source>
        <dbReference type="PROSITE" id="PS50198"/>
    </source>
</evidence>
<evidence type="ECO:0000256" key="4">
    <source>
        <dbReference type="ARBA" id="ARBA00022692"/>
    </source>
</evidence>
<evidence type="ECO:0000313" key="14">
    <source>
        <dbReference type="EMBL" id="HIX03660.1"/>
    </source>
</evidence>
<name>A0A9D1V053_9BACT</name>
<dbReference type="Gene3D" id="3.10.50.40">
    <property type="match status" value="1"/>
</dbReference>
<reference evidence="14" key="2">
    <citation type="submission" date="2021-04" db="EMBL/GenBank/DDBJ databases">
        <authorList>
            <person name="Gilroy R."/>
        </authorList>
    </citation>
    <scope>NUCLEOTIDE SEQUENCE</scope>
    <source>
        <strain evidence="14">23274</strain>
    </source>
</reference>
<dbReference type="Pfam" id="PF13616">
    <property type="entry name" value="Rotamase_3"/>
    <property type="match status" value="1"/>
</dbReference>
<dbReference type="GO" id="GO:0003755">
    <property type="term" value="F:peptidyl-prolyl cis-trans isomerase activity"/>
    <property type="evidence" value="ECO:0007669"/>
    <property type="project" value="UniProtKB-KW"/>
</dbReference>
<feature type="domain" description="PpiC" evidence="13">
    <location>
        <begin position="345"/>
        <end position="441"/>
    </location>
</feature>
<keyword evidence="6 12" id="KW-0472">Membrane</keyword>
<gene>
    <name evidence="14" type="ORF">H9863_06040</name>
</gene>
<evidence type="ECO:0000256" key="7">
    <source>
        <dbReference type="ARBA" id="ARBA00023186"/>
    </source>
</evidence>
<keyword evidence="11" id="KW-0697">Rotamase</keyword>
<keyword evidence="7" id="KW-0143">Chaperone</keyword>
<dbReference type="PROSITE" id="PS01096">
    <property type="entry name" value="PPIC_PPIASE_1"/>
    <property type="match status" value="1"/>
</dbReference>
<dbReference type="SUPFAM" id="SSF54534">
    <property type="entry name" value="FKBP-like"/>
    <property type="match status" value="1"/>
</dbReference>
<feature type="transmembrane region" description="Helical" evidence="12">
    <location>
        <begin position="12"/>
        <end position="32"/>
    </location>
</feature>
<dbReference type="SUPFAM" id="SSF109998">
    <property type="entry name" value="Triger factor/SurA peptide-binding domain-like"/>
    <property type="match status" value="1"/>
</dbReference>
<evidence type="ECO:0000256" key="2">
    <source>
        <dbReference type="ARBA" id="ARBA00022475"/>
    </source>
</evidence>
<accession>A0A9D1V053</accession>